<dbReference type="RefSeq" id="WP_143668121.1">
    <property type="nucleotide sequence ID" value="NZ_MUBM01000199.1"/>
</dbReference>
<keyword evidence="1" id="KW-1133">Transmembrane helix</keyword>
<evidence type="ECO:0008006" key="4">
    <source>
        <dbReference type="Google" id="ProtNLM"/>
    </source>
</evidence>
<organism evidence="2 3">
    <name type="scientific">Streptomyces carpinensis</name>
    <dbReference type="NCBI Taxonomy" id="66369"/>
    <lineage>
        <taxon>Bacteria</taxon>
        <taxon>Bacillati</taxon>
        <taxon>Actinomycetota</taxon>
        <taxon>Actinomycetes</taxon>
        <taxon>Kitasatosporales</taxon>
        <taxon>Streptomycetaceae</taxon>
        <taxon>Streptomyces</taxon>
    </lineage>
</organism>
<name>A0ABV1W582_9ACTN</name>
<proteinExistence type="predicted"/>
<keyword evidence="3" id="KW-1185">Reference proteome</keyword>
<sequence>MVYLVLTALALASIVAAAMMVLVRRERRRMVSSPEGQQIEAAATRAFRDARRQAHAYEHFSDASGGISALRDRDSRS</sequence>
<evidence type="ECO:0000256" key="1">
    <source>
        <dbReference type="SAM" id="Phobius"/>
    </source>
</evidence>
<keyword evidence="1" id="KW-0472">Membrane</keyword>
<evidence type="ECO:0000313" key="3">
    <source>
        <dbReference type="Proteomes" id="UP001458415"/>
    </source>
</evidence>
<dbReference type="Proteomes" id="UP001458415">
    <property type="component" value="Unassembled WGS sequence"/>
</dbReference>
<keyword evidence="1" id="KW-0812">Transmembrane</keyword>
<accession>A0ABV1W582</accession>
<dbReference type="EMBL" id="JBEPCU010000353">
    <property type="protein sequence ID" value="MER6979331.1"/>
    <property type="molecule type" value="Genomic_DNA"/>
</dbReference>
<reference evidence="2 3" key="1">
    <citation type="submission" date="2024-06" db="EMBL/GenBank/DDBJ databases">
        <title>The Natural Products Discovery Center: Release of the First 8490 Sequenced Strains for Exploring Actinobacteria Biosynthetic Diversity.</title>
        <authorList>
            <person name="Kalkreuter E."/>
            <person name="Kautsar S.A."/>
            <person name="Yang D."/>
            <person name="Bader C.D."/>
            <person name="Teijaro C.N."/>
            <person name="Fluegel L."/>
            <person name="Davis C.M."/>
            <person name="Simpson J.R."/>
            <person name="Lauterbach L."/>
            <person name="Steele A.D."/>
            <person name="Gui C."/>
            <person name="Meng S."/>
            <person name="Li G."/>
            <person name="Viehrig K."/>
            <person name="Ye F."/>
            <person name="Su P."/>
            <person name="Kiefer A.F."/>
            <person name="Nichols A."/>
            <person name="Cepeda A.J."/>
            <person name="Yan W."/>
            <person name="Fan B."/>
            <person name="Jiang Y."/>
            <person name="Adhikari A."/>
            <person name="Zheng C.-J."/>
            <person name="Schuster L."/>
            <person name="Cowan T.M."/>
            <person name="Smanski M.J."/>
            <person name="Chevrette M.G."/>
            <person name="De Carvalho L.P.S."/>
            <person name="Shen B."/>
        </authorList>
    </citation>
    <scope>NUCLEOTIDE SEQUENCE [LARGE SCALE GENOMIC DNA]</scope>
    <source>
        <strain evidence="2 3">NPDC000634</strain>
    </source>
</reference>
<comment type="caution">
    <text evidence="2">The sequence shown here is derived from an EMBL/GenBank/DDBJ whole genome shotgun (WGS) entry which is preliminary data.</text>
</comment>
<evidence type="ECO:0000313" key="2">
    <source>
        <dbReference type="EMBL" id="MER6979331.1"/>
    </source>
</evidence>
<gene>
    <name evidence="2" type="ORF">ABT317_20655</name>
</gene>
<protein>
    <recommendedName>
        <fullName evidence="4">Secreted protein</fullName>
    </recommendedName>
</protein>
<feature type="transmembrane region" description="Helical" evidence="1">
    <location>
        <begin position="6"/>
        <end position="23"/>
    </location>
</feature>